<organism evidence="1 2">
    <name type="scientific">Lapidilactobacillus dextrinicus DSM 20335</name>
    <dbReference type="NCBI Taxonomy" id="1423738"/>
    <lineage>
        <taxon>Bacteria</taxon>
        <taxon>Bacillati</taxon>
        <taxon>Bacillota</taxon>
        <taxon>Bacilli</taxon>
        <taxon>Lactobacillales</taxon>
        <taxon>Lactobacillaceae</taxon>
        <taxon>Lapidilactobacillus</taxon>
    </lineage>
</organism>
<dbReference type="Pfam" id="PF07972">
    <property type="entry name" value="Flavodoxin_NdrI"/>
    <property type="match status" value="1"/>
</dbReference>
<sequence>MTAIAFYSITGQTRRFIEKTELAAYEITDANPYYEMGEPYVLVIPTYDDEMLEPVIDFLGYNSNHQQLVGVAGGGNRNFNDLYIHNAKDIAKGLDVPVVFDFEFNGTPTDVKNFKKVVAQLGLKAVKHQ</sequence>
<dbReference type="EMBL" id="AYYK01000015">
    <property type="protein sequence ID" value="KRM78597.1"/>
    <property type="molecule type" value="Genomic_DNA"/>
</dbReference>
<evidence type="ECO:0000313" key="1">
    <source>
        <dbReference type="EMBL" id="KRM78597.1"/>
    </source>
</evidence>
<dbReference type="InterPro" id="IPR029039">
    <property type="entry name" value="Flavoprotein-like_sf"/>
</dbReference>
<dbReference type="PANTHER" id="PTHR37297">
    <property type="entry name" value="PROTEIN NRDI"/>
    <property type="match status" value="1"/>
</dbReference>
<dbReference type="Gene3D" id="3.40.50.360">
    <property type="match status" value="1"/>
</dbReference>
<gene>
    <name evidence="1" type="ORF">FC84_GL000436</name>
</gene>
<accession>A0A0R2BIF3</accession>
<proteinExistence type="predicted"/>
<evidence type="ECO:0000313" key="2">
    <source>
        <dbReference type="Proteomes" id="UP000051813"/>
    </source>
</evidence>
<dbReference type="InterPro" id="IPR004465">
    <property type="entry name" value="RNR_NrdI"/>
</dbReference>
<dbReference type="OrthoDB" id="350535at2"/>
<protein>
    <submittedName>
        <fullName evidence="1">Ribonucleotide reductase stimulatory protein</fullName>
    </submittedName>
</protein>
<comment type="caution">
    <text evidence="1">The sequence shown here is derived from an EMBL/GenBank/DDBJ whole genome shotgun (WGS) entry which is preliminary data.</text>
</comment>
<dbReference type="STRING" id="1423738.FC84_GL000436"/>
<dbReference type="Proteomes" id="UP000051813">
    <property type="component" value="Unassembled WGS sequence"/>
</dbReference>
<dbReference type="GO" id="GO:0010181">
    <property type="term" value="F:FMN binding"/>
    <property type="evidence" value="ECO:0007669"/>
    <property type="project" value="InterPro"/>
</dbReference>
<dbReference type="SUPFAM" id="SSF52218">
    <property type="entry name" value="Flavoproteins"/>
    <property type="match status" value="1"/>
</dbReference>
<dbReference type="PIRSF" id="PIRSF005087">
    <property type="entry name" value="NrdI"/>
    <property type="match status" value="1"/>
</dbReference>
<dbReference type="AlphaFoldDB" id="A0A0R2BIF3"/>
<keyword evidence="2" id="KW-1185">Reference proteome</keyword>
<dbReference type="PANTHER" id="PTHR37297:SF1">
    <property type="entry name" value="PROTEIN NRDI"/>
    <property type="match status" value="1"/>
</dbReference>
<dbReference type="NCBIfam" id="TIGR00333">
    <property type="entry name" value="nrdI"/>
    <property type="match status" value="1"/>
</dbReference>
<dbReference type="PATRIC" id="fig|1423738.3.peg.446"/>
<dbReference type="RefSeq" id="WP_057757083.1">
    <property type="nucleotide sequence ID" value="NZ_AYYK01000015.1"/>
</dbReference>
<reference evidence="1 2" key="1">
    <citation type="journal article" date="2015" name="Genome Announc.">
        <title>Expanding the biotechnology potential of lactobacilli through comparative genomics of 213 strains and associated genera.</title>
        <authorList>
            <person name="Sun Z."/>
            <person name="Harris H.M."/>
            <person name="McCann A."/>
            <person name="Guo C."/>
            <person name="Argimon S."/>
            <person name="Zhang W."/>
            <person name="Yang X."/>
            <person name="Jeffery I.B."/>
            <person name="Cooney J.C."/>
            <person name="Kagawa T.F."/>
            <person name="Liu W."/>
            <person name="Song Y."/>
            <person name="Salvetti E."/>
            <person name="Wrobel A."/>
            <person name="Rasinkangas P."/>
            <person name="Parkhill J."/>
            <person name="Rea M.C."/>
            <person name="O'Sullivan O."/>
            <person name="Ritari J."/>
            <person name="Douillard F.P."/>
            <person name="Paul Ross R."/>
            <person name="Yang R."/>
            <person name="Briner A.E."/>
            <person name="Felis G.E."/>
            <person name="de Vos W.M."/>
            <person name="Barrangou R."/>
            <person name="Klaenhammer T.R."/>
            <person name="Caufield P.W."/>
            <person name="Cui Y."/>
            <person name="Zhang H."/>
            <person name="O'Toole P.W."/>
        </authorList>
    </citation>
    <scope>NUCLEOTIDE SEQUENCE [LARGE SCALE GENOMIC DNA]</scope>
    <source>
        <strain evidence="1 2">DSM 20335</strain>
    </source>
</reference>
<name>A0A0R2BIF3_9LACO</name>